<protein>
    <submittedName>
        <fullName evidence="8">ABC transporter ATP-binding protein</fullName>
    </submittedName>
</protein>
<reference evidence="8 9" key="1">
    <citation type="submission" date="2020-10" db="EMBL/GenBank/DDBJ databases">
        <title>Connecting structure to function with the recovery of over 1000 high-quality activated sludge metagenome-assembled genomes encoding full-length rRNA genes using long-read sequencing.</title>
        <authorList>
            <person name="Singleton C.M."/>
            <person name="Petriglieri F."/>
            <person name="Kristensen J.M."/>
            <person name="Kirkegaard R.H."/>
            <person name="Michaelsen T.Y."/>
            <person name="Andersen M.H."/>
            <person name="Karst S.M."/>
            <person name="Dueholm M.S."/>
            <person name="Nielsen P.H."/>
            <person name="Albertsen M."/>
        </authorList>
    </citation>
    <scope>NUCLEOTIDE SEQUENCE [LARGE SCALE GENOMIC DNA]</scope>
    <source>
        <strain evidence="8">Lyne_18-Q3-R50-59_MAXAC.006</strain>
    </source>
</reference>
<comment type="caution">
    <text evidence="8">The sequence shown here is derived from an EMBL/GenBank/DDBJ whole genome shotgun (WGS) entry which is preliminary data.</text>
</comment>
<gene>
    <name evidence="8" type="ORF">IPN02_00510</name>
</gene>
<feature type="compositionally biased region" description="Polar residues" evidence="6">
    <location>
        <begin position="48"/>
        <end position="57"/>
    </location>
</feature>
<feature type="compositionally biased region" description="Low complexity" evidence="6">
    <location>
        <begin position="1"/>
        <end position="39"/>
    </location>
</feature>
<dbReference type="SUPFAM" id="SSF52540">
    <property type="entry name" value="P-loop containing nucleoside triphosphate hydrolases"/>
    <property type="match status" value="1"/>
</dbReference>
<dbReference type="EMBL" id="JADJZA010000001">
    <property type="protein sequence ID" value="MBK9295365.1"/>
    <property type="molecule type" value="Genomic_DNA"/>
</dbReference>
<evidence type="ECO:0000256" key="2">
    <source>
        <dbReference type="ARBA" id="ARBA00022448"/>
    </source>
</evidence>
<evidence type="ECO:0000313" key="8">
    <source>
        <dbReference type="EMBL" id="MBK9295365.1"/>
    </source>
</evidence>
<dbReference type="InterPro" id="IPR027417">
    <property type="entry name" value="P-loop_NTPase"/>
</dbReference>
<dbReference type="PANTHER" id="PTHR42711:SF16">
    <property type="entry name" value="ABC TRANSPORTER ATP-BINDING PROTEIN"/>
    <property type="match status" value="1"/>
</dbReference>
<comment type="subcellular location">
    <subcellularLocation>
        <location evidence="1">Cell membrane</location>
        <topology evidence="1">Peripheral membrane protein</topology>
    </subcellularLocation>
</comment>
<dbReference type="GO" id="GO:0016887">
    <property type="term" value="F:ATP hydrolysis activity"/>
    <property type="evidence" value="ECO:0007669"/>
    <property type="project" value="InterPro"/>
</dbReference>
<evidence type="ECO:0000256" key="1">
    <source>
        <dbReference type="ARBA" id="ARBA00004202"/>
    </source>
</evidence>
<evidence type="ECO:0000259" key="7">
    <source>
        <dbReference type="PROSITE" id="PS50893"/>
    </source>
</evidence>
<dbReference type="PROSITE" id="PS50893">
    <property type="entry name" value="ABC_TRANSPORTER_2"/>
    <property type="match status" value="1"/>
</dbReference>
<dbReference type="InterPro" id="IPR017871">
    <property type="entry name" value="ABC_transporter-like_CS"/>
</dbReference>
<feature type="region of interest" description="Disordered" evidence="6">
    <location>
        <begin position="1"/>
        <end position="67"/>
    </location>
</feature>
<dbReference type="GO" id="GO:0005524">
    <property type="term" value="F:ATP binding"/>
    <property type="evidence" value="ECO:0007669"/>
    <property type="project" value="UniProtKB-KW"/>
</dbReference>
<proteinExistence type="predicted"/>
<name>A0A936TED8_9ACTN</name>
<keyword evidence="2" id="KW-0813">Transport</keyword>
<evidence type="ECO:0000256" key="5">
    <source>
        <dbReference type="ARBA" id="ARBA00023251"/>
    </source>
</evidence>
<dbReference type="Pfam" id="PF00005">
    <property type="entry name" value="ABC_tran"/>
    <property type="match status" value="1"/>
</dbReference>
<dbReference type="CDD" id="cd03230">
    <property type="entry name" value="ABC_DR_subfamily_A"/>
    <property type="match status" value="1"/>
</dbReference>
<evidence type="ECO:0000256" key="3">
    <source>
        <dbReference type="ARBA" id="ARBA00022741"/>
    </source>
</evidence>
<dbReference type="AlphaFoldDB" id="A0A936TED8"/>
<accession>A0A936TED8</accession>
<keyword evidence="4 8" id="KW-0067">ATP-binding</keyword>
<dbReference type="SMART" id="SM00382">
    <property type="entry name" value="AAA"/>
    <property type="match status" value="1"/>
</dbReference>
<sequence length="404" mass="42138">MTARRTPTSSSTSSRAAATPGPAASSTLSSAPSWGRPRPTWTPRPPCGSSSVASSCRPTDGSRLPVPRRPAVTSAIVTIAVEVDDLTVRYGRIIAVNGLSLTAGFGAVTAVLGPNGAGKTSTIECCEGYRRPSSGQVRVDGLDPVADHQALTERIGVMLQGAGLPRHQRPRDVLAQFAGFYPDPLDPARLLEQVGLAHRARSTWGKLSGGEQQRLSLALALIGRPRIAFLDEPSAGVDLEGRLLIRSLIAQLRDDGVAVVLSTHDLDEAQSLADHIVIIDRGVAVASGTPDDLLRLESGDEVRFGADPGLDTAELSSRLGALVTEASRGEYVVAAAGTPRLVATLTSALADWDVSLADLRAGRKRLDDVFLRLTGEVTDAGQPPGASDPPVPDPSGSAPGEESR</sequence>
<dbReference type="GO" id="GO:0005886">
    <property type="term" value="C:plasma membrane"/>
    <property type="evidence" value="ECO:0007669"/>
    <property type="project" value="UniProtKB-SubCell"/>
</dbReference>
<dbReference type="InterPro" id="IPR003439">
    <property type="entry name" value="ABC_transporter-like_ATP-bd"/>
</dbReference>
<organism evidence="8 9">
    <name type="scientific">Candidatus Neomicrothrix subdominans</name>
    <dbReference type="NCBI Taxonomy" id="2954438"/>
    <lineage>
        <taxon>Bacteria</taxon>
        <taxon>Bacillati</taxon>
        <taxon>Actinomycetota</taxon>
        <taxon>Acidimicrobiia</taxon>
        <taxon>Acidimicrobiales</taxon>
        <taxon>Microthrixaceae</taxon>
        <taxon>Candidatus Neomicrothrix</taxon>
    </lineage>
</organism>
<dbReference type="GO" id="GO:0046677">
    <property type="term" value="P:response to antibiotic"/>
    <property type="evidence" value="ECO:0007669"/>
    <property type="project" value="UniProtKB-KW"/>
</dbReference>
<dbReference type="Proteomes" id="UP000727993">
    <property type="component" value="Unassembled WGS sequence"/>
</dbReference>
<dbReference type="PROSITE" id="PS00211">
    <property type="entry name" value="ABC_TRANSPORTER_1"/>
    <property type="match status" value="1"/>
</dbReference>
<keyword evidence="3" id="KW-0547">Nucleotide-binding</keyword>
<dbReference type="Gene3D" id="3.40.50.300">
    <property type="entry name" value="P-loop containing nucleotide triphosphate hydrolases"/>
    <property type="match status" value="1"/>
</dbReference>
<evidence type="ECO:0000256" key="6">
    <source>
        <dbReference type="SAM" id="MobiDB-lite"/>
    </source>
</evidence>
<dbReference type="InterPro" id="IPR050763">
    <property type="entry name" value="ABC_transporter_ATP-binding"/>
</dbReference>
<keyword evidence="5" id="KW-0046">Antibiotic resistance</keyword>
<evidence type="ECO:0000313" key="9">
    <source>
        <dbReference type="Proteomes" id="UP000727993"/>
    </source>
</evidence>
<dbReference type="InterPro" id="IPR003593">
    <property type="entry name" value="AAA+_ATPase"/>
</dbReference>
<feature type="domain" description="ABC transporter" evidence="7">
    <location>
        <begin position="81"/>
        <end position="306"/>
    </location>
</feature>
<evidence type="ECO:0000256" key="4">
    <source>
        <dbReference type="ARBA" id="ARBA00022840"/>
    </source>
</evidence>
<feature type="region of interest" description="Disordered" evidence="6">
    <location>
        <begin position="376"/>
        <end position="404"/>
    </location>
</feature>
<dbReference type="PANTHER" id="PTHR42711">
    <property type="entry name" value="ABC TRANSPORTER ATP-BINDING PROTEIN"/>
    <property type="match status" value="1"/>
</dbReference>
<feature type="compositionally biased region" description="Low complexity" evidence="6">
    <location>
        <begin position="394"/>
        <end position="404"/>
    </location>
</feature>